<dbReference type="STRING" id="1454004.AW11_03381"/>
<keyword evidence="2" id="KW-0456">Lyase</keyword>
<name>A0A011PDY5_ACCRE</name>
<feature type="signal peptide" evidence="1">
    <location>
        <begin position="1"/>
        <end position="27"/>
    </location>
</feature>
<accession>A0A011PDY5</accession>
<proteinExistence type="predicted"/>
<dbReference type="InterPro" id="IPR011042">
    <property type="entry name" value="6-blade_b-propeller_TolB-like"/>
</dbReference>
<dbReference type="SUPFAM" id="SSF101898">
    <property type="entry name" value="NHL repeat"/>
    <property type="match status" value="1"/>
</dbReference>
<dbReference type="Proteomes" id="UP000022141">
    <property type="component" value="Unassembled WGS sequence"/>
</dbReference>
<dbReference type="GO" id="GO:0008270">
    <property type="term" value="F:zinc ion binding"/>
    <property type="evidence" value="ECO:0007669"/>
    <property type="project" value="UniProtKB-KW"/>
</dbReference>
<dbReference type="PANTHER" id="PTHR24104">
    <property type="entry name" value="E3 UBIQUITIN-PROTEIN LIGASE NHLRC1-RELATED"/>
    <property type="match status" value="1"/>
</dbReference>
<gene>
    <name evidence="2" type="ORF">AW11_03381</name>
</gene>
<evidence type="ECO:0000313" key="2">
    <source>
        <dbReference type="EMBL" id="EXI85801.1"/>
    </source>
</evidence>
<dbReference type="eggNOG" id="COG3386">
    <property type="taxonomic scope" value="Bacteria"/>
</dbReference>
<dbReference type="EMBL" id="JEMY01000050">
    <property type="protein sequence ID" value="EXI85801.1"/>
    <property type="molecule type" value="Genomic_DNA"/>
</dbReference>
<keyword evidence="3" id="KW-1185">Reference proteome</keyword>
<dbReference type="AlphaFoldDB" id="A0A011PDY5"/>
<dbReference type="PANTHER" id="PTHR24104:SF25">
    <property type="entry name" value="PROTEIN LIN-41"/>
    <property type="match status" value="1"/>
</dbReference>
<keyword evidence="1" id="KW-0732">Signal</keyword>
<sequence>MNLVKGQSLIFAVLFSSSLSWPASASAADRIEGQVKGGGSPIAKADVTLWVTTGGGPRKLAQTRTADDGSFQLSTTGKNDIASVLYLTSEGGIAKAAASTKINPAITMMATLGTKPLPHVTINELTTVASAWTGAQFLNGSSLSGNALGLRIAAGNVPNLVDLDTGGWGAVIVNPLNGPQTSTLAKFNTLANILSACIVAKAGACNKLFEAATPPGAVAPTDTLSAAQNIARHPWHNADKIFGLLNEFYPVPAGKRYREVAFIPYLYFAPSAWTLSLVYSGGGFYGVGGAAIDSEGNFWSNNNWLVGSQTTIYQQFGGGNGKFAPDGTPLSPMITGYRGGGIDSPGWGIAFSADDKVWVTNLIGRTISVLDRKTGKPLSPETGYDFDGRLGQMQGVLVAPNGDVWTVDNENSQVVHLPGGDVSKGRILGRTVDGKPVDGTLRVKGPFGIAIDQQDRIWITNSGSNTVTRFPASDPGRAEEIEVGFSPHAVAIDSRGNAWVGNLLGHPGTMEKIALIKQKLESKAEALEGSMSADAMAANMWVNLWNILSENPGGDVSMIRPDGTVHGPFNAGGAITGPWGIAIDGNDHVWVASSTSHSVTQLCGVRTETCPPGLKTGDPITPSEGYIGGLQIVAPIALDPAGNAWVGNGWNDTKAGFSKVPPEAQSTQFPAHTIVVFVGVAKPVRTPLIGPAKAQ</sequence>
<evidence type="ECO:0000313" key="3">
    <source>
        <dbReference type="Proteomes" id="UP000022141"/>
    </source>
</evidence>
<dbReference type="GO" id="GO:0016829">
    <property type="term" value="F:lyase activity"/>
    <property type="evidence" value="ECO:0007669"/>
    <property type="project" value="UniProtKB-KW"/>
</dbReference>
<dbReference type="Gene3D" id="2.120.10.30">
    <property type="entry name" value="TolB, C-terminal domain"/>
    <property type="match status" value="2"/>
</dbReference>
<comment type="caution">
    <text evidence="2">The sequence shown here is derived from an EMBL/GenBank/DDBJ whole genome shotgun (WGS) entry which is preliminary data.</text>
</comment>
<evidence type="ECO:0000256" key="1">
    <source>
        <dbReference type="SAM" id="SignalP"/>
    </source>
</evidence>
<dbReference type="PATRIC" id="fig|1454004.3.peg.3485"/>
<reference evidence="2" key="1">
    <citation type="submission" date="2014-02" db="EMBL/GenBank/DDBJ databases">
        <title>Expanding our view of genomic diversity in Candidatus Accumulibacter clades.</title>
        <authorList>
            <person name="Skennerton C.T."/>
            <person name="Barr J.J."/>
            <person name="Slater F.R."/>
            <person name="Bond P.L."/>
            <person name="Tyson G.W."/>
        </authorList>
    </citation>
    <scope>NUCLEOTIDE SEQUENCE [LARGE SCALE GENOMIC DNA]</scope>
</reference>
<feature type="chain" id="PRO_5001461292" evidence="1">
    <location>
        <begin position="28"/>
        <end position="695"/>
    </location>
</feature>
<organism evidence="2 3">
    <name type="scientific">Accumulibacter regalis</name>
    <dbReference type="NCBI Taxonomy" id="522306"/>
    <lineage>
        <taxon>Bacteria</taxon>
        <taxon>Pseudomonadati</taxon>
        <taxon>Pseudomonadota</taxon>
        <taxon>Betaproteobacteria</taxon>
        <taxon>Candidatus Accumulibacter</taxon>
    </lineage>
</organism>
<dbReference type="InterPro" id="IPR050952">
    <property type="entry name" value="TRIM-NHL_E3_ligases"/>
</dbReference>
<protein>
    <submittedName>
        <fullName evidence="2">Streptogramin lyase</fullName>
    </submittedName>
</protein>